<dbReference type="InterPro" id="IPR034104">
    <property type="entry name" value="Lsm1"/>
</dbReference>
<keyword evidence="2 4" id="KW-0694">RNA-binding</keyword>
<comment type="subunit">
    <text evidence="4">Component of the heptameric LSM1-LSM7 complex that forms a seven-membered ring structure with a donut shape.</text>
</comment>
<sequence>MNNNENVLGTTDFEEFLDKEIVIMLWDGRQIYGILRSFDQYNSITIQNTREIYIHEKLYSEKDIGLVIVRGENIILLGTYKGFLNNFNKMDYLKFCEMTSAIKS</sequence>
<dbReference type="GO" id="GO:1990904">
    <property type="term" value="C:ribonucleoprotein complex"/>
    <property type="evidence" value="ECO:0007669"/>
    <property type="project" value="UniProtKB-KW"/>
</dbReference>
<dbReference type="STRING" id="148818.A0A4Q9L884"/>
<evidence type="ECO:0000256" key="2">
    <source>
        <dbReference type="ARBA" id="ARBA00022884"/>
    </source>
</evidence>
<accession>A0A4Q9L884</accession>
<comment type="subcellular location">
    <subcellularLocation>
        <location evidence="4">Cytoplasm</location>
    </subcellularLocation>
    <subcellularLocation>
        <location evidence="4">Cytoplasm</location>
        <location evidence="4">P-body</location>
    </subcellularLocation>
</comment>
<dbReference type="Gene3D" id="2.30.30.100">
    <property type="match status" value="1"/>
</dbReference>
<dbReference type="EMBL" id="PITI01000097">
    <property type="protein sequence ID" value="TBU08798.1"/>
    <property type="molecule type" value="Genomic_DNA"/>
</dbReference>
<comment type="similarity">
    <text evidence="4">Belongs to the snRNP Sm proteins family.</text>
</comment>
<keyword evidence="3 4" id="KW-0687">Ribonucleoprotein</keyword>
<dbReference type="EMBL" id="PIXR01000904">
    <property type="protein sequence ID" value="TBU03794.1"/>
    <property type="molecule type" value="Genomic_DNA"/>
</dbReference>
<evidence type="ECO:0000313" key="6">
    <source>
        <dbReference type="EMBL" id="TBU03794.1"/>
    </source>
</evidence>
<evidence type="ECO:0000313" key="9">
    <source>
        <dbReference type="Proteomes" id="UP000293045"/>
    </source>
</evidence>
<dbReference type="VEuPathDB" id="MicrosporidiaDB:CWI39_0904p0010"/>
<dbReference type="GO" id="GO:1990726">
    <property type="term" value="C:Lsm1-7-Pat1 complex"/>
    <property type="evidence" value="ECO:0007669"/>
    <property type="project" value="TreeGrafter"/>
</dbReference>
<keyword evidence="4" id="KW-0507">mRNA processing</keyword>
<keyword evidence="1 4" id="KW-0963">Cytoplasm</keyword>
<dbReference type="GO" id="GO:0003729">
    <property type="term" value="F:mRNA binding"/>
    <property type="evidence" value="ECO:0007669"/>
    <property type="project" value="TreeGrafter"/>
</dbReference>
<dbReference type="GO" id="GO:0000932">
    <property type="term" value="C:P-body"/>
    <property type="evidence" value="ECO:0007669"/>
    <property type="project" value="UniProtKB-SubCell"/>
</dbReference>
<keyword evidence="8" id="KW-1185">Reference proteome</keyword>
<dbReference type="CDD" id="cd01728">
    <property type="entry name" value="LSm1"/>
    <property type="match status" value="1"/>
</dbReference>
<dbReference type="AlphaFoldDB" id="A0A4Q9L884"/>
<dbReference type="GO" id="GO:0006397">
    <property type="term" value="P:mRNA processing"/>
    <property type="evidence" value="ECO:0007669"/>
    <property type="project" value="UniProtKB-UniRule"/>
</dbReference>
<evidence type="ECO:0000256" key="3">
    <source>
        <dbReference type="ARBA" id="ARBA00023274"/>
    </source>
</evidence>
<feature type="domain" description="Sm" evidence="5">
    <location>
        <begin position="11"/>
        <end position="79"/>
    </location>
</feature>
<dbReference type="Pfam" id="PF01423">
    <property type="entry name" value="LSM"/>
    <property type="match status" value="1"/>
</dbReference>
<evidence type="ECO:0000259" key="5">
    <source>
        <dbReference type="SMART" id="SM00651"/>
    </source>
</evidence>
<dbReference type="InterPro" id="IPR001163">
    <property type="entry name" value="Sm_dom_euk/arc"/>
</dbReference>
<evidence type="ECO:0000313" key="7">
    <source>
        <dbReference type="EMBL" id="TBU08798.1"/>
    </source>
</evidence>
<dbReference type="PANTHER" id="PTHR15588">
    <property type="entry name" value="LSM1"/>
    <property type="match status" value="1"/>
</dbReference>
<evidence type="ECO:0000256" key="4">
    <source>
        <dbReference type="RuleBase" id="RU365047"/>
    </source>
</evidence>
<comment type="function">
    <text evidence="4">Component of the cytoplasmic LSM1-LSM7 complex which is involved in mRNA degradation.</text>
</comment>
<evidence type="ECO:0000256" key="1">
    <source>
        <dbReference type="ARBA" id="ARBA00022490"/>
    </source>
</evidence>
<dbReference type="Proteomes" id="UP000293045">
    <property type="component" value="Unassembled WGS sequence"/>
</dbReference>
<dbReference type="GO" id="GO:0000290">
    <property type="term" value="P:deadenylation-dependent decapping of nuclear-transcribed mRNA"/>
    <property type="evidence" value="ECO:0007669"/>
    <property type="project" value="TreeGrafter"/>
</dbReference>
<proteinExistence type="inferred from homology"/>
<dbReference type="PANTHER" id="PTHR15588:SF8">
    <property type="entry name" value="U6 SNRNA-ASSOCIATED SM-LIKE PROTEIN LSM1"/>
    <property type="match status" value="1"/>
</dbReference>
<dbReference type="Proteomes" id="UP000291404">
    <property type="component" value="Unassembled WGS sequence"/>
</dbReference>
<protein>
    <recommendedName>
        <fullName evidence="4">U6 snRNA-associated Sm-like protein LSm1</fullName>
    </recommendedName>
</protein>
<comment type="caution">
    <text evidence="6">The sequence shown here is derived from an EMBL/GenBank/DDBJ whole genome shotgun (WGS) entry which is preliminary data.</text>
</comment>
<gene>
    <name evidence="4" type="primary">LSM1</name>
    <name evidence="7" type="ORF">CWI36_0097p0040</name>
    <name evidence="6" type="ORF">CWI39_0904p0010</name>
</gene>
<dbReference type="SMART" id="SM00651">
    <property type="entry name" value="Sm"/>
    <property type="match status" value="1"/>
</dbReference>
<dbReference type="InterPro" id="IPR010920">
    <property type="entry name" value="LSM_dom_sf"/>
</dbReference>
<evidence type="ECO:0000313" key="8">
    <source>
        <dbReference type="Proteomes" id="UP000291404"/>
    </source>
</evidence>
<name>A0A4Q9L884_9MICR</name>
<dbReference type="InterPro" id="IPR044642">
    <property type="entry name" value="PTHR15588"/>
</dbReference>
<reference evidence="8 9" key="1">
    <citation type="submission" date="2017-12" db="EMBL/GenBank/DDBJ databases">
        <authorList>
            <person name="Pombert J.-F."/>
            <person name="Haag K.L."/>
            <person name="Ebert D."/>
        </authorList>
    </citation>
    <scope>NUCLEOTIDE SEQUENCE [LARGE SCALE GENOMIC DNA]</scope>
    <source>
        <strain evidence="7">BE-OM-2</strain>
        <strain evidence="6">IL-BN-2</strain>
    </source>
</reference>
<dbReference type="VEuPathDB" id="MicrosporidiaDB:CWI36_0097p0040"/>
<organism evidence="6 9">
    <name type="scientific">Hamiltosporidium magnivora</name>
    <dbReference type="NCBI Taxonomy" id="148818"/>
    <lineage>
        <taxon>Eukaryota</taxon>
        <taxon>Fungi</taxon>
        <taxon>Fungi incertae sedis</taxon>
        <taxon>Microsporidia</taxon>
        <taxon>Dubosqiidae</taxon>
        <taxon>Hamiltosporidium</taxon>
    </lineage>
</organism>
<dbReference type="SUPFAM" id="SSF50182">
    <property type="entry name" value="Sm-like ribonucleoproteins"/>
    <property type="match status" value="1"/>
</dbReference>